<protein>
    <submittedName>
        <fullName evidence="1">PREDICTED: uncharacterized protein LOC105438600</fullName>
    </submittedName>
</protein>
<proteinExistence type="predicted"/>
<dbReference type="InterPro" id="IPR012337">
    <property type="entry name" value="RNaseH-like_sf"/>
</dbReference>
<dbReference type="SUPFAM" id="SSF53098">
    <property type="entry name" value="Ribonuclease H-like"/>
    <property type="match status" value="1"/>
</dbReference>
<dbReference type="PROSITE" id="PS50994">
    <property type="entry name" value="INTEGRASE"/>
    <property type="match status" value="1"/>
</dbReference>
<reference evidence="1" key="1">
    <citation type="submission" date="2020-04" db="EMBL/GenBank/DDBJ databases">
        <authorList>
            <person name="Alioto T."/>
            <person name="Alioto T."/>
            <person name="Gomez Garrido J."/>
        </authorList>
    </citation>
    <scope>NUCLEOTIDE SEQUENCE</scope>
    <source>
        <strain evidence="1">A484AB</strain>
    </source>
</reference>
<dbReference type="GO" id="GO:0003676">
    <property type="term" value="F:nucleic acid binding"/>
    <property type="evidence" value="ECO:0007669"/>
    <property type="project" value="InterPro"/>
</dbReference>
<dbReference type="Proteomes" id="UP001152795">
    <property type="component" value="Unassembled WGS sequence"/>
</dbReference>
<dbReference type="EMBL" id="CACRXK020002909">
    <property type="protein sequence ID" value="CAB3996622.1"/>
    <property type="molecule type" value="Genomic_DNA"/>
</dbReference>
<gene>
    <name evidence="1" type="ORF">PACLA_8A057332</name>
</gene>
<name>A0A7D9I3V8_PARCT</name>
<dbReference type="PANTHER" id="PTHR37984">
    <property type="entry name" value="PROTEIN CBG26694"/>
    <property type="match status" value="1"/>
</dbReference>
<dbReference type="OrthoDB" id="5983996at2759"/>
<dbReference type="Gene3D" id="3.30.420.10">
    <property type="entry name" value="Ribonuclease H-like superfamily/Ribonuclease H"/>
    <property type="match status" value="1"/>
</dbReference>
<comment type="caution">
    <text evidence="1">The sequence shown here is derived from an EMBL/GenBank/DDBJ whole genome shotgun (WGS) entry which is preliminary data.</text>
</comment>
<sequence>MSELPKQPWTELSIDFGLAPTGSNEYILVLIDNYSRFPIVELVRSTSSNAVIPCLDKMFSEYGIPEVLRSDNGPPFNSREFNKFAKHLGFTHRKVTPYWPRANGEVERFMRTVKKVIKENKVWKKQEMYKFLRNYRATPHVNQNPTSHCTVWPSNENSFATNRKKVQLTG</sequence>
<keyword evidence="2" id="KW-1185">Reference proteome</keyword>
<dbReference type="Pfam" id="PF00665">
    <property type="entry name" value="rve"/>
    <property type="match status" value="1"/>
</dbReference>
<dbReference type="FunFam" id="3.30.420.10:FF:000063">
    <property type="entry name" value="Retrovirus-related Pol polyprotein from transposon 297-like Protein"/>
    <property type="match status" value="1"/>
</dbReference>
<dbReference type="GO" id="GO:0015074">
    <property type="term" value="P:DNA integration"/>
    <property type="evidence" value="ECO:0007669"/>
    <property type="project" value="InterPro"/>
</dbReference>
<dbReference type="InterPro" id="IPR001584">
    <property type="entry name" value="Integrase_cat-core"/>
</dbReference>
<dbReference type="AlphaFoldDB" id="A0A7D9I3V8"/>
<organism evidence="1 2">
    <name type="scientific">Paramuricea clavata</name>
    <name type="common">Red gorgonian</name>
    <name type="synonym">Violescent sea-whip</name>
    <dbReference type="NCBI Taxonomy" id="317549"/>
    <lineage>
        <taxon>Eukaryota</taxon>
        <taxon>Metazoa</taxon>
        <taxon>Cnidaria</taxon>
        <taxon>Anthozoa</taxon>
        <taxon>Octocorallia</taxon>
        <taxon>Malacalcyonacea</taxon>
        <taxon>Plexauridae</taxon>
        <taxon>Paramuricea</taxon>
    </lineage>
</organism>
<dbReference type="InterPro" id="IPR050951">
    <property type="entry name" value="Retrovirus_Pol_polyprotein"/>
</dbReference>
<accession>A0A7D9I3V8</accession>
<evidence type="ECO:0000313" key="1">
    <source>
        <dbReference type="EMBL" id="CAB3996622.1"/>
    </source>
</evidence>
<dbReference type="PANTHER" id="PTHR37984:SF11">
    <property type="entry name" value="INTEGRASE CATALYTIC DOMAIN-CONTAINING PROTEIN"/>
    <property type="match status" value="1"/>
</dbReference>
<evidence type="ECO:0000313" key="2">
    <source>
        <dbReference type="Proteomes" id="UP001152795"/>
    </source>
</evidence>
<dbReference type="InterPro" id="IPR036397">
    <property type="entry name" value="RNaseH_sf"/>
</dbReference>